<dbReference type="EMBL" id="LAZR01000344">
    <property type="protein sequence ID" value="KKN73410.1"/>
    <property type="molecule type" value="Genomic_DNA"/>
</dbReference>
<reference evidence="1" key="1">
    <citation type="journal article" date="2015" name="Nature">
        <title>Complex archaea that bridge the gap between prokaryotes and eukaryotes.</title>
        <authorList>
            <person name="Spang A."/>
            <person name="Saw J.H."/>
            <person name="Jorgensen S.L."/>
            <person name="Zaremba-Niedzwiedzka K."/>
            <person name="Martijn J."/>
            <person name="Lind A.E."/>
            <person name="van Eijk R."/>
            <person name="Schleper C."/>
            <person name="Guy L."/>
            <person name="Ettema T.J."/>
        </authorList>
    </citation>
    <scope>NUCLEOTIDE SEQUENCE</scope>
</reference>
<evidence type="ECO:0000313" key="1">
    <source>
        <dbReference type="EMBL" id="KKN73410.1"/>
    </source>
</evidence>
<comment type="caution">
    <text evidence="1">The sequence shown here is derived from an EMBL/GenBank/DDBJ whole genome shotgun (WGS) entry which is preliminary data.</text>
</comment>
<protein>
    <submittedName>
        <fullName evidence="1">Uncharacterized protein</fullName>
    </submittedName>
</protein>
<organism evidence="1">
    <name type="scientific">marine sediment metagenome</name>
    <dbReference type="NCBI Taxonomy" id="412755"/>
    <lineage>
        <taxon>unclassified sequences</taxon>
        <taxon>metagenomes</taxon>
        <taxon>ecological metagenomes</taxon>
    </lineage>
</organism>
<sequence length="83" mass="9561">MAVLLGADRKNLWTKFMSDSSGRWEEIPLNKTDARGAIDEMDSRCDVFIDGFDTPPSSDIAQLSMLQRLELIRDNIERRMEKL</sequence>
<dbReference type="AlphaFoldDB" id="A0A0F9SWY9"/>
<accession>A0A0F9SWY9</accession>
<proteinExistence type="predicted"/>
<name>A0A0F9SWY9_9ZZZZ</name>
<gene>
    <name evidence="1" type="ORF">LCGC14_0401130</name>
</gene>